<keyword evidence="2 5" id="KW-0238">DNA-binding</keyword>
<dbReference type="GO" id="GO:0003677">
    <property type="term" value="F:DNA binding"/>
    <property type="evidence" value="ECO:0007669"/>
    <property type="project" value="UniProtKB-KW"/>
</dbReference>
<dbReference type="InterPro" id="IPR000792">
    <property type="entry name" value="Tscrpt_reg_LuxR_C"/>
</dbReference>
<dbReference type="InterPro" id="IPR011990">
    <property type="entry name" value="TPR-like_helical_dom_sf"/>
</dbReference>
<reference evidence="5 6" key="1">
    <citation type="submission" date="2020-07" db="EMBL/GenBank/DDBJ databases">
        <title>Genomic Encyclopedia of Type Strains, Phase IV (KMG-IV): sequencing the most valuable type-strain genomes for metagenomic binning, comparative biology and taxonomic classification.</title>
        <authorList>
            <person name="Goeker M."/>
        </authorList>
    </citation>
    <scope>NUCLEOTIDE SEQUENCE [LARGE SCALE GENOMIC DNA]</scope>
    <source>
        <strain evidence="5 6">DSM 45533</strain>
    </source>
</reference>
<evidence type="ECO:0000256" key="2">
    <source>
        <dbReference type="ARBA" id="ARBA00023125"/>
    </source>
</evidence>
<name>A0A7W0CTS3_9ACTN</name>
<proteinExistence type="predicted"/>
<dbReference type="InterPro" id="IPR027417">
    <property type="entry name" value="P-loop_NTPase"/>
</dbReference>
<keyword evidence="1" id="KW-0805">Transcription regulation</keyword>
<gene>
    <name evidence="5" type="ORF">HNR30_008608</name>
</gene>
<keyword evidence="6" id="KW-1185">Reference proteome</keyword>
<dbReference type="Gene3D" id="1.10.10.10">
    <property type="entry name" value="Winged helix-like DNA-binding domain superfamily/Winged helix DNA-binding domain"/>
    <property type="match status" value="1"/>
</dbReference>
<dbReference type="EMBL" id="JACDUR010000010">
    <property type="protein sequence ID" value="MBA2897212.1"/>
    <property type="molecule type" value="Genomic_DNA"/>
</dbReference>
<comment type="caution">
    <text evidence="5">The sequence shown here is derived from an EMBL/GenBank/DDBJ whole genome shotgun (WGS) entry which is preliminary data.</text>
</comment>
<dbReference type="PROSITE" id="PS50043">
    <property type="entry name" value="HTH_LUXR_2"/>
    <property type="match status" value="1"/>
</dbReference>
<organism evidence="5 6">
    <name type="scientific">Nonomuraea soli</name>
    <dbReference type="NCBI Taxonomy" id="1032476"/>
    <lineage>
        <taxon>Bacteria</taxon>
        <taxon>Bacillati</taxon>
        <taxon>Actinomycetota</taxon>
        <taxon>Actinomycetes</taxon>
        <taxon>Streptosporangiales</taxon>
        <taxon>Streptosporangiaceae</taxon>
        <taxon>Nonomuraea</taxon>
    </lineage>
</organism>
<sequence length="836" mass="87560">MPTPWPFTGRSAELAGLADLLAAGASVVLSGTAGVGKSRLAAEAVGCADALRVSATVPDLPLGALSPLLPAVPPEGNVLAWAADAIAGSGRVLLLVDDAHRLDATSATLVHQLVAAGRAQLVATVRTGEPCPDAIVSLWKDELAERVDVGPLTYVHALLERVLGGPVERDAADRLAELTRGNALYLRELVAAGALRLDDGRWRWAGRLTLPRRLSELIELRIGTLAEPERAALELAALGEPLGLDMLVRLAGAGAVENLEERGLITVIGDRRRQAVRLSHPLYGEAVRAGTPRLRTMRRLRELAGAVESTGARRRDDVLRLAVWRLDSGSATDPEPLLAALRLAWAVADYPLAERLGRAAVEAGGGPEAGLLLGTVLGYAGRPEEAAEILRSTWEQECEERTRALLATTLGRTLGQLGRLAEAERLLEDAAVMVDDLENLQEITLMRTMFTMAAGRYTATAELAATILARPGNPGLAVQAHVTTAWALLFTGRPLDALESVDRAIGLGTAWREEIPVLVMSMNFIRIHAATLIGDLDLCRSAAAEIGAIGTETWEAARFGHQWAEGVAALMAGRVREAVELLRPAPPVLPDRVDSINRADLALAAGLAGDVALAGRALAEAEAIPPATPIHQTMIDLARPWLTGSAAEALRAAALAGERGLPGLEVLALHTAVRLGDRSPATAHRLAELAGLCQGRLAELAALHAAAVHHGRDLMAVAEEFAGAGLLLHAAEAAAQAAGAFAEAGRQASARAASARAWALSRECRGAATPALARLAAPALTKRELEIARLAAAGHSSKEIADRLVLSPRTVDNHLQAAFGKLGVSGRGDLGPLLGQ</sequence>
<dbReference type="SMART" id="SM00421">
    <property type="entry name" value="HTH_LUXR"/>
    <property type="match status" value="1"/>
</dbReference>
<dbReference type="SUPFAM" id="SSF46894">
    <property type="entry name" value="C-terminal effector domain of the bipartite response regulators"/>
    <property type="match status" value="1"/>
</dbReference>
<protein>
    <submittedName>
        <fullName evidence="5">DNA-binding CsgD family transcriptional regulator</fullName>
    </submittedName>
</protein>
<dbReference type="Pfam" id="PF00196">
    <property type="entry name" value="GerE"/>
    <property type="match status" value="1"/>
</dbReference>
<dbReference type="InterPro" id="IPR016032">
    <property type="entry name" value="Sig_transdc_resp-reg_C-effctor"/>
</dbReference>
<accession>A0A7W0CTS3</accession>
<dbReference type="CDD" id="cd06170">
    <property type="entry name" value="LuxR_C_like"/>
    <property type="match status" value="1"/>
</dbReference>
<feature type="domain" description="HTH luxR-type" evidence="4">
    <location>
        <begin position="773"/>
        <end position="836"/>
    </location>
</feature>
<dbReference type="PRINTS" id="PR00038">
    <property type="entry name" value="HTHLUXR"/>
</dbReference>
<keyword evidence="3" id="KW-0804">Transcription</keyword>
<dbReference type="GO" id="GO:0006355">
    <property type="term" value="P:regulation of DNA-templated transcription"/>
    <property type="evidence" value="ECO:0007669"/>
    <property type="project" value="InterPro"/>
</dbReference>
<dbReference type="InterPro" id="IPR036388">
    <property type="entry name" value="WH-like_DNA-bd_sf"/>
</dbReference>
<evidence type="ECO:0000313" key="5">
    <source>
        <dbReference type="EMBL" id="MBA2897212.1"/>
    </source>
</evidence>
<dbReference type="PROSITE" id="PS00622">
    <property type="entry name" value="HTH_LUXR_1"/>
    <property type="match status" value="1"/>
</dbReference>
<dbReference type="SUPFAM" id="SSF48452">
    <property type="entry name" value="TPR-like"/>
    <property type="match status" value="1"/>
</dbReference>
<dbReference type="PANTHER" id="PTHR44688:SF16">
    <property type="entry name" value="DNA-BINDING TRANSCRIPTIONAL ACTIVATOR DEVR_DOSR"/>
    <property type="match status" value="1"/>
</dbReference>
<evidence type="ECO:0000259" key="4">
    <source>
        <dbReference type="PROSITE" id="PS50043"/>
    </source>
</evidence>
<evidence type="ECO:0000313" key="6">
    <source>
        <dbReference type="Proteomes" id="UP000530928"/>
    </source>
</evidence>
<dbReference type="PANTHER" id="PTHR44688">
    <property type="entry name" value="DNA-BINDING TRANSCRIPTIONAL ACTIVATOR DEVR_DOSR"/>
    <property type="match status" value="1"/>
</dbReference>
<evidence type="ECO:0000256" key="1">
    <source>
        <dbReference type="ARBA" id="ARBA00023015"/>
    </source>
</evidence>
<evidence type="ECO:0000256" key="3">
    <source>
        <dbReference type="ARBA" id="ARBA00023163"/>
    </source>
</evidence>
<dbReference type="AlphaFoldDB" id="A0A7W0CTS3"/>
<dbReference type="RefSeq" id="WP_181615913.1">
    <property type="nucleotide sequence ID" value="NZ_BAABAM010000010.1"/>
</dbReference>
<dbReference type="SUPFAM" id="SSF52540">
    <property type="entry name" value="P-loop containing nucleoside triphosphate hydrolases"/>
    <property type="match status" value="1"/>
</dbReference>
<dbReference type="Proteomes" id="UP000530928">
    <property type="component" value="Unassembled WGS sequence"/>
</dbReference>